<proteinExistence type="predicted"/>
<dbReference type="STRING" id="1076256.A0A2H3BQ55"/>
<organism evidence="1 2">
    <name type="scientific">Armillaria solidipes</name>
    <dbReference type="NCBI Taxonomy" id="1076256"/>
    <lineage>
        <taxon>Eukaryota</taxon>
        <taxon>Fungi</taxon>
        <taxon>Dikarya</taxon>
        <taxon>Basidiomycota</taxon>
        <taxon>Agaricomycotina</taxon>
        <taxon>Agaricomycetes</taxon>
        <taxon>Agaricomycetidae</taxon>
        <taxon>Agaricales</taxon>
        <taxon>Marasmiineae</taxon>
        <taxon>Physalacriaceae</taxon>
        <taxon>Armillaria</taxon>
    </lineage>
</organism>
<gene>
    <name evidence="1" type="ORF">ARMSODRAFT_960923</name>
</gene>
<evidence type="ECO:0000313" key="2">
    <source>
        <dbReference type="Proteomes" id="UP000218334"/>
    </source>
</evidence>
<dbReference type="AlphaFoldDB" id="A0A2H3BQ55"/>
<keyword evidence="2" id="KW-1185">Reference proteome</keyword>
<name>A0A2H3BQ55_9AGAR</name>
<accession>A0A2H3BQ55</accession>
<protein>
    <submittedName>
        <fullName evidence="1">Uncharacterized protein</fullName>
    </submittedName>
</protein>
<dbReference type="EMBL" id="KZ293443">
    <property type="protein sequence ID" value="PBK65993.1"/>
    <property type="molecule type" value="Genomic_DNA"/>
</dbReference>
<reference evidence="2" key="1">
    <citation type="journal article" date="2017" name="Nat. Ecol. Evol.">
        <title>Genome expansion and lineage-specific genetic innovations in the forest pathogenic fungi Armillaria.</title>
        <authorList>
            <person name="Sipos G."/>
            <person name="Prasanna A.N."/>
            <person name="Walter M.C."/>
            <person name="O'Connor E."/>
            <person name="Balint B."/>
            <person name="Krizsan K."/>
            <person name="Kiss B."/>
            <person name="Hess J."/>
            <person name="Varga T."/>
            <person name="Slot J."/>
            <person name="Riley R."/>
            <person name="Boka B."/>
            <person name="Rigling D."/>
            <person name="Barry K."/>
            <person name="Lee J."/>
            <person name="Mihaltcheva S."/>
            <person name="LaButti K."/>
            <person name="Lipzen A."/>
            <person name="Waldron R."/>
            <person name="Moloney N.M."/>
            <person name="Sperisen C."/>
            <person name="Kredics L."/>
            <person name="Vagvoelgyi C."/>
            <person name="Patrignani A."/>
            <person name="Fitzpatrick D."/>
            <person name="Nagy I."/>
            <person name="Doyle S."/>
            <person name="Anderson J.B."/>
            <person name="Grigoriev I.V."/>
            <person name="Gueldener U."/>
            <person name="Muensterkoetter M."/>
            <person name="Nagy L.G."/>
        </authorList>
    </citation>
    <scope>NUCLEOTIDE SEQUENCE [LARGE SCALE GENOMIC DNA]</scope>
    <source>
        <strain evidence="2">28-4</strain>
    </source>
</reference>
<sequence>METQPQIRRFAHAERQCSYSGYGKSVVLGKGGSVNTVRSPETIKAQWEAERPAEDQEWAEMKQVSIITTSDE</sequence>
<evidence type="ECO:0000313" key="1">
    <source>
        <dbReference type="EMBL" id="PBK65993.1"/>
    </source>
</evidence>
<dbReference type="Proteomes" id="UP000218334">
    <property type="component" value="Unassembled WGS sequence"/>
</dbReference>